<organism evidence="4 5">
    <name type="scientific">Coprinellus micaceus</name>
    <name type="common">Glistening ink-cap mushroom</name>
    <name type="synonym">Coprinus micaceus</name>
    <dbReference type="NCBI Taxonomy" id="71717"/>
    <lineage>
        <taxon>Eukaryota</taxon>
        <taxon>Fungi</taxon>
        <taxon>Dikarya</taxon>
        <taxon>Basidiomycota</taxon>
        <taxon>Agaricomycotina</taxon>
        <taxon>Agaricomycetes</taxon>
        <taxon>Agaricomycetidae</taxon>
        <taxon>Agaricales</taxon>
        <taxon>Agaricineae</taxon>
        <taxon>Psathyrellaceae</taxon>
        <taxon>Coprinellus</taxon>
    </lineage>
</organism>
<dbReference type="STRING" id="71717.A0A4Y7SMZ4"/>
<feature type="compositionally biased region" description="Basic residues" evidence="1">
    <location>
        <begin position="493"/>
        <end position="515"/>
    </location>
</feature>
<feature type="compositionally biased region" description="Acidic residues" evidence="1">
    <location>
        <begin position="447"/>
        <end position="457"/>
    </location>
</feature>
<dbReference type="EMBL" id="QPFP01000080">
    <property type="protein sequence ID" value="TEB23240.1"/>
    <property type="molecule type" value="Genomic_DNA"/>
</dbReference>
<dbReference type="Proteomes" id="UP000298030">
    <property type="component" value="Unassembled WGS sequence"/>
</dbReference>
<keyword evidence="2" id="KW-0732">Signal</keyword>
<evidence type="ECO:0000256" key="1">
    <source>
        <dbReference type="SAM" id="MobiDB-lite"/>
    </source>
</evidence>
<feature type="compositionally biased region" description="Low complexity" evidence="1">
    <location>
        <begin position="397"/>
        <end position="410"/>
    </location>
</feature>
<feature type="compositionally biased region" description="Polar residues" evidence="1">
    <location>
        <begin position="411"/>
        <end position="421"/>
    </location>
</feature>
<protein>
    <recommendedName>
        <fullName evidence="3">DUF1996 domain-containing protein</fullName>
    </recommendedName>
</protein>
<proteinExistence type="predicted"/>
<keyword evidence="5" id="KW-1185">Reference proteome</keyword>
<evidence type="ECO:0000313" key="4">
    <source>
        <dbReference type="EMBL" id="TEB23240.1"/>
    </source>
</evidence>
<dbReference type="PANTHER" id="PTHR43662">
    <property type="match status" value="1"/>
</dbReference>
<feature type="region of interest" description="Disordered" evidence="1">
    <location>
        <begin position="386"/>
        <end position="527"/>
    </location>
</feature>
<feature type="compositionally biased region" description="Low complexity" evidence="1">
    <location>
        <begin position="337"/>
        <end position="349"/>
    </location>
</feature>
<feature type="compositionally biased region" description="Basic and acidic residues" evidence="1">
    <location>
        <begin position="458"/>
        <end position="478"/>
    </location>
</feature>
<dbReference type="AlphaFoldDB" id="A0A4Y7SMZ4"/>
<comment type="caution">
    <text evidence="4">The sequence shown here is derived from an EMBL/GenBank/DDBJ whole genome shotgun (WGS) entry which is preliminary data.</text>
</comment>
<evidence type="ECO:0000313" key="5">
    <source>
        <dbReference type="Proteomes" id="UP000298030"/>
    </source>
</evidence>
<dbReference type="PANTHER" id="PTHR43662:SF3">
    <property type="entry name" value="DOMAIN PROTEIN, PUTATIVE (AFU_ORTHOLOGUE AFUA_6G11970)-RELATED"/>
    <property type="match status" value="1"/>
</dbReference>
<feature type="region of interest" description="Disordered" evidence="1">
    <location>
        <begin position="319"/>
        <end position="353"/>
    </location>
</feature>
<name>A0A4Y7SMZ4_COPMI</name>
<accession>A0A4Y7SMZ4</accession>
<feature type="compositionally biased region" description="Polar residues" evidence="1">
    <location>
        <begin position="319"/>
        <end position="336"/>
    </location>
</feature>
<dbReference type="OrthoDB" id="74764at2759"/>
<feature type="domain" description="DUF1996" evidence="3">
    <location>
        <begin position="37"/>
        <end position="274"/>
    </location>
</feature>
<reference evidence="4 5" key="1">
    <citation type="journal article" date="2019" name="Nat. Ecol. Evol.">
        <title>Megaphylogeny resolves global patterns of mushroom evolution.</title>
        <authorList>
            <person name="Varga T."/>
            <person name="Krizsan K."/>
            <person name="Foldi C."/>
            <person name="Dima B."/>
            <person name="Sanchez-Garcia M."/>
            <person name="Sanchez-Ramirez S."/>
            <person name="Szollosi G.J."/>
            <person name="Szarkandi J.G."/>
            <person name="Papp V."/>
            <person name="Albert L."/>
            <person name="Andreopoulos W."/>
            <person name="Angelini C."/>
            <person name="Antonin V."/>
            <person name="Barry K.W."/>
            <person name="Bougher N.L."/>
            <person name="Buchanan P."/>
            <person name="Buyck B."/>
            <person name="Bense V."/>
            <person name="Catcheside P."/>
            <person name="Chovatia M."/>
            <person name="Cooper J."/>
            <person name="Damon W."/>
            <person name="Desjardin D."/>
            <person name="Finy P."/>
            <person name="Geml J."/>
            <person name="Haridas S."/>
            <person name="Hughes K."/>
            <person name="Justo A."/>
            <person name="Karasinski D."/>
            <person name="Kautmanova I."/>
            <person name="Kiss B."/>
            <person name="Kocsube S."/>
            <person name="Kotiranta H."/>
            <person name="LaButti K.M."/>
            <person name="Lechner B.E."/>
            <person name="Liimatainen K."/>
            <person name="Lipzen A."/>
            <person name="Lukacs Z."/>
            <person name="Mihaltcheva S."/>
            <person name="Morgado L.N."/>
            <person name="Niskanen T."/>
            <person name="Noordeloos M.E."/>
            <person name="Ohm R.A."/>
            <person name="Ortiz-Santana B."/>
            <person name="Ovrebo C."/>
            <person name="Racz N."/>
            <person name="Riley R."/>
            <person name="Savchenko A."/>
            <person name="Shiryaev A."/>
            <person name="Soop K."/>
            <person name="Spirin V."/>
            <person name="Szebenyi C."/>
            <person name="Tomsovsky M."/>
            <person name="Tulloss R.E."/>
            <person name="Uehling J."/>
            <person name="Grigoriev I.V."/>
            <person name="Vagvolgyi C."/>
            <person name="Papp T."/>
            <person name="Martin F.M."/>
            <person name="Miettinen O."/>
            <person name="Hibbett D.S."/>
            <person name="Nagy L.G."/>
        </authorList>
    </citation>
    <scope>NUCLEOTIDE SEQUENCE [LARGE SCALE GENOMIC DNA]</scope>
    <source>
        <strain evidence="4 5">FP101781</strain>
    </source>
</reference>
<gene>
    <name evidence="4" type="ORF">FA13DRAFT_1640222</name>
</gene>
<evidence type="ECO:0000259" key="3">
    <source>
        <dbReference type="Pfam" id="PF09362"/>
    </source>
</evidence>
<dbReference type="Pfam" id="PF09362">
    <property type="entry name" value="DUF1996"/>
    <property type="match status" value="1"/>
</dbReference>
<feature type="chain" id="PRO_5021424355" description="DUF1996 domain-containing protein" evidence="2">
    <location>
        <begin position="22"/>
        <end position="527"/>
    </location>
</feature>
<sequence length="527" mass="56537">MFGSSSKSLAALTALAASVNGYWLMGVEDFITTERIDPVVTPGQVSTHVHSGMFLGGSNFRMSVNTASLRQSTCTSIPIPQDKSAYWFPHLYFHWANGSVTSAEGGAVMYVSSHYLFSDKPGTTTAFPDDFRMISGTPSLRTYDPKSPAQQAVTFLCLNFGGTSTRHNELPAKPEGCPNGIRAQINFPSCWDGKNTDAPDHKSHVAFPSGGPDSGTCNDPKFPVTVPRIFLEVYWNTPDFDTARPKAMNPSQPFVFANGDPTGYGYHADFVNGWDRGVLQRAVDNCHCNPYGDPGCCVDQGLFTLNKGRTCRITKSVDEQTTGTLPSLPGNNPITYSSSSSPPSSPQQQDNTTPALISPVYAYEGEKPTATGKVVTTTTAGTVKPVATSTSTQNQLTSAKTTSAAPATKPVNTPASTTSAPSKGYHLVDRSSPGSESRNEARGTELNFEEDNLTDVEADQRHGEANEEGRLIARDAERSASCPSGGGGDSKKKERFVKVRTRRGVHQHHHRHAFSHQKAVGAHGPGL</sequence>
<evidence type="ECO:0000256" key="2">
    <source>
        <dbReference type="SAM" id="SignalP"/>
    </source>
</evidence>
<dbReference type="InterPro" id="IPR018535">
    <property type="entry name" value="DUF1996"/>
</dbReference>
<feature type="signal peptide" evidence="2">
    <location>
        <begin position="1"/>
        <end position="21"/>
    </location>
</feature>